<accession>A0A4Z2GY22</accession>
<dbReference type="EMBL" id="SRLO01000386">
    <property type="protein sequence ID" value="TNN58201.1"/>
    <property type="molecule type" value="Genomic_DNA"/>
</dbReference>
<sequence length="60" mass="6181">MAKGVGSMHLHNAGHIPLDGIPGYSAPVDGGAVMQPKPAALPFHPLNQSDSADTTHSIHM</sequence>
<evidence type="ECO:0000313" key="3">
    <source>
        <dbReference type="Proteomes" id="UP000314294"/>
    </source>
</evidence>
<organism evidence="2 3">
    <name type="scientific">Liparis tanakae</name>
    <name type="common">Tanaka's snailfish</name>
    <dbReference type="NCBI Taxonomy" id="230148"/>
    <lineage>
        <taxon>Eukaryota</taxon>
        <taxon>Metazoa</taxon>
        <taxon>Chordata</taxon>
        <taxon>Craniata</taxon>
        <taxon>Vertebrata</taxon>
        <taxon>Euteleostomi</taxon>
        <taxon>Actinopterygii</taxon>
        <taxon>Neopterygii</taxon>
        <taxon>Teleostei</taxon>
        <taxon>Neoteleostei</taxon>
        <taxon>Acanthomorphata</taxon>
        <taxon>Eupercaria</taxon>
        <taxon>Perciformes</taxon>
        <taxon>Cottioidei</taxon>
        <taxon>Cottales</taxon>
        <taxon>Liparidae</taxon>
        <taxon>Liparis</taxon>
    </lineage>
</organism>
<dbReference type="Proteomes" id="UP000314294">
    <property type="component" value="Unassembled WGS sequence"/>
</dbReference>
<evidence type="ECO:0000256" key="1">
    <source>
        <dbReference type="SAM" id="MobiDB-lite"/>
    </source>
</evidence>
<evidence type="ECO:0000313" key="2">
    <source>
        <dbReference type="EMBL" id="TNN58201.1"/>
    </source>
</evidence>
<feature type="compositionally biased region" description="Polar residues" evidence="1">
    <location>
        <begin position="46"/>
        <end position="60"/>
    </location>
</feature>
<gene>
    <name evidence="2" type="ORF">EYF80_031561</name>
</gene>
<protein>
    <submittedName>
        <fullName evidence="2">Uncharacterized protein</fullName>
    </submittedName>
</protein>
<comment type="caution">
    <text evidence="2">The sequence shown here is derived from an EMBL/GenBank/DDBJ whole genome shotgun (WGS) entry which is preliminary data.</text>
</comment>
<keyword evidence="3" id="KW-1185">Reference proteome</keyword>
<dbReference type="AlphaFoldDB" id="A0A4Z2GY22"/>
<feature type="region of interest" description="Disordered" evidence="1">
    <location>
        <begin position="29"/>
        <end position="60"/>
    </location>
</feature>
<name>A0A4Z2GY22_9TELE</name>
<reference evidence="2 3" key="1">
    <citation type="submission" date="2019-03" db="EMBL/GenBank/DDBJ databases">
        <title>First draft genome of Liparis tanakae, snailfish: a comprehensive survey of snailfish specific genes.</title>
        <authorList>
            <person name="Kim W."/>
            <person name="Song I."/>
            <person name="Jeong J.-H."/>
            <person name="Kim D."/>
            <person name="Kim S."/>
            <person name="Ryu S."/>
            <person name="Song J.Y."/>
            <person name="Lee S.K."/>
        </authorList>
    </citation>
    <scope>NUCLEOTIDE SEQUENCE [LARGE SCALE GENOMIC DNA]</scope>
    <source>
        <tissue evidence="2">Muscle</tissue>
    </source>
</reference>
<proteinExistence type="predicted"/>